<proteinExistence type="predicted"/>
<evidence type="ECO:0000313" key="1">
    <source>
        <dbReference type="EnsemblMetazoa" id="Aqu2.1.20904_001"/>
    </source>
</evidence>
<accession>A0A1X7TZF4</accession>
<name>A0A1X7TZF4_AMPQE</name>
<dbReference type="EnsemblMetazoa" id="Aqu2.1.20904_001">
    <property type="protein sequence ID" value="Aqu2.1.20904_001"/>
    <property type="gene ID" value="Aqu2.1.20904"/>
</dbReference>
<organism evidence="1">
    <name type="scientific">Amphimedon queenslandica</name>
    <name type="common">Sponge</name>
    <dbReference type="NCBI Taxonomy" id="400682"/>
    <lineage>
        <taxon>Eukaryota</taxon>
        <taxon>Metazoa</taxon>
        <taxon>Porifera</taxon>
        <taxon>Demospongiae</taxon>
        <taxon>Heteroscleromorpha</taxon>
        <taxon>Haplosclerida</taxon>
        <taxon>Niphatidae</taxon>
        <taxon>Amphimedon</taxon>
    </lineage>
</organism>
<reference evidence="1" key="1">
    <citation type="submission" date="2017-05" db="UniProtKB">
        <authorList>
            <consortium name="EnsemblMetazoa"/>
        </authorList>
    </citation>
    <scope>IDENTIFICATION</scope>
</reference>
<sequence>MSFETGSLNVWSNTSACLNFSDAAVSAIEGERKREGGITTASETAALLPSSEHHTETSYLHENREEIGHTITDLVVNSSQHSLHSCTDSTVPQVVQPVQSTHNPSDVPFESEPEKITIAGISAGTNKSDKNLLVLPTAALQRQFSQEYPRQKILEGPCPTTPTAVTPTDQ</sequence>
<protein>
    <submittedName>
        <fullName evidence="1">Uncharacterized protein</fullName>
    </submittedName>
</protein>
<dbReference type="AlphaFoldDB" id="A0A1X7TZF4"/>
<dbReference type="InParanoid" id="A0A1X7TZF4"/>